<keyword evidence="4" id="KW-0804">Transcription</keyword>
<dbReference type="Pfam" id="PF13411">
    <property type="entry name" value="MerR_1"/>
    <property type="match status" value="1"/>
</dbReference>
<dbReference type="RefSeq" id="WP_345407314.1">
    <property type="nucleotide sequence ID" value="NZ_BAAAXS010000001.1"/>
</dbReference>
<keyword evidence="2" id="KW-0238">DNA-binding</keyword>
<evidence type="ECO:0000256" key="4">
    <source>
        <dbReference type="ARBA" id="ARBA00023163"/>
    </source>
</evidence>
<accession>A0ABV5NGQ4</accession>
<evidence type="ECO:0000313" key="6">
    <source>
        <dbReference type="EMBL" id="MFB9469473.1"/>
    </source>
</evidence>
<dbReference type="PANTHER" id="PTHR30204:SF90">
    <property type="entry name" value="HTH-TYPE TRANSCRIPTIONAL ACTIVATOR MTA"/>
    <property type="match status" value="1"/>
</dbReference>
<dbReference type="InterPro" id="IPR047057">
    <property type="entry name" value="MerR_fam"/>
</dbReference>
<keyword evidence="1" id="KW-0805">Transcription regulation</keyword>
<sequence>MTRFDHHPVPRGIVEDMSFSVGQVARLAGITVRTLHHYDEIGLLTPRERTPAGYRRYTDDDITRLQQILLYRELGFPLDEIAAILERPSTDHLTHLRRQHELLTRKARRIGQVIAAVERAINARTTGISLTAEERLEVFGSFRPEDHDAEVERRWGGTPQYAESQERIAAYTKEDWLQLGKEAAALNDDLAAARTSGVPADHPDVMDLAERHRAHINRWFYTCDHDLHRCLGDLYVEDPRFTAVYDALAPGLAAYFRTAIHANARRAI</sequence>
<dbReference type="Pfam" id="PF07739">
    <property type="entry name" value="TipAS"/>
    <property type="match status" value="1"/>
</dbReference>
<dbReference type="InterPro" id="IPR036244">
    <property type="entry name" value="TipA-like_antibiotic-bd"/>
</dbReference>
<dbReference type="Gene3D" id="1.10.490.50">
    <property type="entry name" value="Antibiotic binding domain of TipA-like multidrug resistance regulators"/>
    <property type="match status" value="1"/>
</dbReference>
<organism evidence="6 7">
    <name type="scientific">Nonomuraea salmonea</name>
    <dbReference type="NCBI Taxonomy" id="46181"/>
    <lineage>
        <taxon>Bacteria</taxon>
        <taxon>Bacillati</taxon>
        <taxon>Actinomycetota</taxon>
        <taxon>Actinomycetes</taxon>
        <taxon>Streptosporangiales</taxon>
        <taxon>Streptosporangiaceae</taxon>
        <taxon>Nonomuraea</taxon>
    </lineage>
</organism>
<comment type="caution">
    <text evidence="6">The sequence shown here is derived from an EMBL/GenBank/DDBJ whole genome shotgun (WGS) entry which is preliminary data.</text>
</comment>
<dbReference type="InterPro" id="IPR000551">
    <property type="entry name" value="MerR-type_HTH_dom"/>
</dbReference>
<dbReference type="SUPFAM" id="SSF89082">
    <property type="entry name" value="Antibiotic binding domain of TipA-like multidrug resistance regulators"/>
    <property type="match status" value="1"/>
</dbReference>
<gene>
    <name evidence="6" type="ORF">ACFFR3_08135</name>
</gene>
<dbReference type="SUPFAM" id="SSF46955">
    <property type="entry name" value="Putative DNA-binding domain"/>
    <property type="match status" value="1"/>
</dbReference>
<dbReference type="EMBL" id="JBHMCF010000008">
    <property type="protein sequence ID" value="MFB9469473.1"/>
    <property type="molecule type" value="Genomic_DNA"/>
</dbReference>
<dbReference type="Proteomes" id="UP001589568">
    <property type="component" value="Unassembled WGS sequence"/>
</dbReference>
<dbReference type="InterPro" id="IPR012925">
    <property type="entry name" value="TipAS_dom"/>
</dbReference>
<evidence type="ECO:0000259" key="5">
    <source>
        <dbReference type="PROSITE" id="PS50937"/>
    </source>
</evidence>
<protein>
    <submittedName>
        <fullName evidence="6">MerR family transcriptional regulator</fullName>
    </submittedName>
</protein>
<keyword evidence="7" id="KW-1185">Reference proteome</keyword>
<reference evidence="6 7" key="1">
    <citation type="submission" date="2024-09" db="EMBL/GenBank/DDBJ databases">
        <authorList>
            <person name="Sun Q."/>
            <person name="Mori K."/>
        </authorList>
    </citation>
    <scope>NUCLEOTIDE SEQUENCE [LARGE SCALE GENOMIC DNA]</scope>
    <source>
        <strain evidence="6 7">JCM 3324</strain>
    </source>
</reference>
<evidence type="ECO:0000256" key="2">
    <source>
        <dbReference type="ARBA" id="ARBA00023125"/>
    </source>
</evidence>
<dbReference type="SMART" id="SM00422">
    <property type="entry name" value="HTH_MERR"/>
    <property type="match status" value="1"/>
</dbReference>
<keyword evidence="3" id="KW-0010">Activator</keyword>
<dbReference type="Gene3D" id="1.10.1660.10">
    <property type="match status" value="1"/>
</dbReference>
<dbReference type="PROSITE" id="PS00552">
    <property type="entry name" value="HTH_MERR_1"/>
    <property type="match status" value="1"/>
</dbReference>
<dbReference type="PROSITE" id="PS50937">
    <property type="entry name" value="HTH_MERR_2"/>
    <property type="match status" value="1"/>
</dbReference>
<dbReference type="InterPro" id="IPR009061">
    <property type="entry name" value="DNA-bd_dom_put_sf"/>
</dbReference>
<evidence type="ECO:0000256" key="3">
    <source>
        <dbReference type="ARBA" id="ARBA00023159"/>
    </source>
</evidence>
<dbReference type="PRINTS" id="PR00040">
    <property type="entry name" value="HTHMERR"/>
</dbReference>
<evidence type="ECO:0000256" key="1">
    <source>
        <dbReference type="ARBA" id="ARBA00023015"/>
    </source>
</evidence>
<name>A0ABV5NGQ4_9ACTN</name>
<dbReference type="PANTHER" id="PTHR30204">
    <property type="entry name" value="REDOX-CYCLING DRUG-SENSING TRANSCRIPTIONAL ACTIVATOR SOXR"/>
    <property type="match status" value="1"/>
</dbReference>
<proteinExistence type="predicted"/>
<dbReference type="CDD" id="cd01106">
    <property type="entry name" value="HTH_TipAL-Mta"/>
    <property type="match status" value="1"/>
</dbReference>
<feature type="domain" description="HTH merR-type" evidence="5">
    <location>
        <begin position="18"/>
        <end position="87"/>
    </location>
</feature>
<evidence type="ECO:0000313" key="7">
    <source>
        <dbReference type="Proteomes" id="UP001589568"/>
    </source>
</evidence>